<organism evidence="1 2">
    <name type="scientific">Rangifer tarandus platyrhynchus</name>
    <name type="common">Svalbard reindeer</name>
    <dbReference type="NCBI Taxonomy" id="3082113"/>
    <lineage>
        <taxon>Eukaryota</taxon>
        <taxon>Metazoa</taxon>
        <taxon>Chordata</taxon>
        <taxon>Craniata</taxon>
        <taxon>Vertebrata</taxon>
        <taxon>Euteleostomi</taxon>
        <taxon>Mammalia</taxon>
        <taxon>Eutheria</taxon>
        <taxon>Laurasiatheria</taxon>
        <taxon>Artiodactyla</taxon>
        <taxon>Ruminantia</taxon>
        <taxon>Pecora</taxon>
        <taxon>Cervidae</taxon>
        <taxon>Odocoileinae</taxon>
        <taxon>Rangifer</taxon>
    </lineage>
</organism>
<evidence type="ECO:0000313" key="1">
    <source>
        <dbReference type="EMBL" id="CAI9153278.1"/>
    </source>
</evidence>
<proteinExistence type="predicted"/>
<sequence>MKVRLNSLCWGILPCVQGRNPILDSHSPLFEQGSPSLLHPLTPQGQETPSLWASLLPGRIPHLRNFQGAISLSQAEAKGQLRLVCRDQQGREALVPSVSISMIHPCHGYTLVMEPLSSFSPLNRFKLGF</sequence>
<dbReference type="EMBL" id="OX459946">
    <property type="protein sequence ID" value="CAI9153278.1"/>
    <property type="molecule type" value="Genomic_DNA"/>
</dbReference>
<evidence type="ECO:0000313" key="2">
    <source>
        <dbReference type="Proteomes" id="UP001176941"/>
    </source>
</evidence>
<name>A0ABN8XV61_RANTA</name>
<dbReference type="Proteomes" id="UP001176941">
    <property type="component" value="Chromosome 10"/>
</dbReference>
<keyword evidence="2" id="KW-1185">Reference proteome</keyword>
<protein>
    <submittedName>
        <fullName evidence="1">Uncharacterized protein</fullName>
    </submittedName>
</protein>
<reference evidence="1" key="1">
    <citation type="submission" date="2023-04" db="EMBL/GenBank/DDBJ databases">
        <authorList>
            <consortium name="ELIXIR-Norway"/>
        </authorList>
    </citation>
    <scope>NUCLEOTIDE SEQUENCE [LARGE SCALE GENOMIC DNA]</scope>
</reference>
<gene>
    <name evidence="1" type="ORF">MRATA1EN1_LOCUS2240</name>
</gene>
<accession>A0ABN8XV61</accession>